<comment type="caution">
    <text evidence="3">The sequence shown here is derived from an EMBL/GenBank/DDBJ whole genome shotgun (WGS) entry which is preliminary data.</text>
</comment>
<protein>
    <submittedName>
        <fullName evidence="3">Uncharacterized protein</fullName>
    </submittedName>
</protein>
<reference evidence="3" key="2">
    <citation type="submission" date="2023-02" db="EMBL/GenBank/DDBJ databases">
        <authorList>
            <consortium name="DOE Joint Genome Institute"/>
            <person name="Mondo S.J."/>
            <person name="Chang Y."/>
            <person name="Wang Y."/>
            <person name="Ahrendt S."/>
            <person name="Andreopoulos W."/>
            <person name="Barry K."/>
            <person name="Beard J."/>
            <person name="Benny G.L."/>
            <person name="Blankenship S."/>
            <person name="Bonito G."/>
            <person name="Cuomo C."/>
            <person name="Desiro A."/>
            <person name="Gervers K.A."/>
            <person name="Hundley H."/>
            <person name="Kuo A."/>
            <person name="LaButti K."/>
            <person name="Lang B.F."/>
            <person name="Lipzen A."/>
            <person name="O'Donnell K."/>
            <person name="Pangilinan J."/>
            <person name="Reynolds N."/>
            <person name="Sandor L."/>
            <person name="Smith M.W."/>
            <person name="Tsang A."/>
            <person name="Grigoriev I.V."/>
            <person name="Stajich J.E."/>
            <person name="Spatafora J.W."/>
        </authorList>
    </citation>
    <scope>NUCLEOTIDE SEQUENCE</scope>
    <source>
        <strain evidence="3">RSA 2281</strain>
    </source>
</reference>
<gene>
    <name evidence="3" type="ORF">BDA99DRAFT_533036</name>
</gene>
<evidence type="ECO:0000313" key="3">
    <source>
        <dbReference type="EMBL" id="KAI9274393.1"/>
    </source>
</evidence>
<feature type="transmembrane region" description="Helical" evidence="2">
    <location>
        <begin position="52"/>
        <end position="75"/>
    </location>
</feature>
<reference evidence="3" key="1">
    <citation type="journal article" date="2022" name="IScience">
        <title>Evolution of zygomycete secretomes and the origins of terrestrial fungal ecologies.</title>
        <authorList>
            <person name="Chang Y."/>
            <person name="Wang Y."/>
            <person name="Mondo S."/>
            <person name="Ahrendt S."/>
            <person name="Andreopoulos W."/>
            <person name="Barry K."/>
            <person name="Beard J."/>
            <person name="Benny G.L."/>
            <person name="Blankenship S."/>
            <person name="Bonito G."/>
            <person name="Cuomo C."/>
            <person name="Desiro A."/>
            <person name="Gervers K.A."/>
            <person name="Hundley H."/>
            <person name="Kuo A."/>
            <person name="LaButti K."/>
            <person name="Lang B.F."/>
            <person name="Lipzen A."/>
            <person name="O'Donnell K."/>
            <person name="Pangilinan J."/>
            <person name="Reynolds N."/>
            <person name="Sandor L."/>
            <person name="Smith M.E."/>
            <person name="Tsang A."/>
            <person name="Grigoriev I.V."/>
            <person name="Stajich J.E."/>
            <person name="Spatafora J.W."/>
        </authorList>
    </citation>
    <scope>NUCLEOTIDE SEQUENCE</scope>
    <source>
        <strain evidence="3">RSA 2281</strain>
    </source>
</reference>
<dbReference type="AlphaFoldDB" id="A0AAD5KKN9"/>
<name>A0AAD5KKN9_9FUNG</name>
<feature type="region of interest" description="Disordered" evidence="1">
    <location>
        <begin position="239"/>
        <end position="290"/>
    </location>
</feature>
<evidence type="ECO:0000256" key="1">
    <source>
        <dbReference type="SAM" id="MobiDB-lite"/>
    </source>
</evidence>
<proteinExistence type="predicted"/>
<feature type="transmembrane region" description="Helical" evidence="2">
    <location>
        <begin position="81"/>
        <end position="100"/>
    </location>
</feature>
<dbReference type="EMBL" id="JAIXMP010000004">
    <property type="protein sequence ID" value="KAI9274393.1"/>
    <property type="molecule type" value="Genomic_DNA"/>
</dbReference>
<evidence type="ECO:0000256" key="2">
    <source>
        <dbReference type="SAM" id="Phobius"/>
    </source>
</evidence>
<keyword evidence="2" id="KW-0812">Transmembrane</keyword>
<accession>A0AAD5KKN9</accession>
<keyword evidence="2" id="KW-0472">Membrane</keyword>
<keyword evidence="2" id="KW-1133">Transmembrane helix</keyword>
<keyword evidence="4" id="KW-1185">Reference proteome</keyword>
<evidence type="ECO:0000313" key="4">
    <source>
        <dbReference type="Proteomes" id="UP001209540"/>
    </source>
</evidence>
<feature type="compositionally biased region" description="Polar residues" evidence="1">
    <location>
        <begin position="273"/>
        <end position="283"/>
    </location>
</feature>
<organism evidence="3 4">
    <name type="scientific">Phascolomyces articulosus</name>
    <dbReference type="NCBI Taxonomy" id="60185"/>
    <lineage>
        <taxon>Eukaryota</taxon>
        <taxon>Fungi</taxon>
        <taxon>Fungi incertae sedis</taxon>
        <taxon>Mucoromycota</taxon>
        <taxon>Mucoromycotina</taxon>
        <taxon>Mucoromycetes</taxon>
        <taxon>Mucorales</taxon>
        <taxon>Lichtheimiaceae</taxon>
        <taxon>Phascolomyces</taxon>
    </lineage>
</organism>
<dbReference type="Proteomes" id="UP001209540">
    <property type="component" value="Unassembled WGS sequence"/>
</dbReference>
<sequence length="290" mass="32728">MKSVKLGLFGRRFDDQYTFDFQGYLSLHDFNSAIGLFNEAVRQHPPPGHKSIWIGTLLTLWIVVAATVYILWSFLLLKENPYILLIMPAVMLLTAIVWVWRYRYLHSTFQRSLVELCSRINASENIRGVNYRLTKHGLDLHHGSERADSIFGKTSNGGGGHRRNTTTTCIGKTRYALVIEFDDRYRALQMQQQSLQPPEFVFCPHQSGTPTYNHVHPSYPPLPTTLGFNTTSSTATTAIMGNAPPPLSSDEKIQSPPSAPSSWTTTTLFNHLPDSNNKSNNNGWVDCEKQ</sequence>